<evidence type="ECO:0000256" key="1">
    <source>
        <dbReference type="ARBA" id="ARBA00001947"/>
    </source>
</evidence>
<evidence type="ECO:0000256" key="10">
    <source>
        <dbReference type="ARBA" id="ARBA00023027"/>
    </source>
</evidence>
<evidence type="ECO:0000256" key="12">
    <source>
        <dbReference type="ARBA" id="ARBA00049243"/>
    </source>
</evidence>
<dbReference type="EMBL" id="JABCRI010000014">
    <property type="protein sequence ID" value="KAF8393722.1"/>
    <property type="molecule type" value="Genomic_DNA"/>
</dbReference>
<reference evidence="13 14" key="1">
    <citation type="submission" date="2020-04" db="EMBL/GenBank/DDBJ databases">
        <title>Plant Genome Project.</title>
        <authorList>
            <person name="Zhang R.-G."/>
        </authorList>
    </citation>
    <scope>NUCLEOTIDE SEQUENCE [LARGE SCALE GENOMIC DNA]</scope>
    <source>
        <strain evidence="13">YNK0</strain>
        <tissue evidence="13">Leaf</tissue>
    </source>
</reference>
<keyword evidence="10" id="KW-0520">NAD</keyword>
<evidence type="ECO:0000256" key="8">
    <source>
        <dbReference type="ARBA" id="ARBA00022833"/>
    </source>
</evidence>
<keyword evidence="8" id="KW-0862">Zinc</keyword>
<dbReference type="AlphaFoldDB" id="A0A835DAG7"/>
<dbReference type="GO" id="GO:0046294">
    <property type="term" value="P:formaldehyde catabolic process"/>
    <property type="evidence" value="ECO:0007669"/>
    <property type="project" value="TreeGrafter"/>
</dbReference>
<comment type="catalytic activity">
    <reaction evidence="12">
        <text>a primary alcohol + NAD(+) = an aldehyde + NADH + H(+)</text>
        <dbReference type="Rhea" id="RHEA:10736"/>
        <dbReference type="ChEBI" id="CHEBI:15378"/>
        <dbReference type="ChEBI" id="CHEBI:15734"/>
        <dbReference type="ChEBI" id="CHEBI:17478"/>
        <dbReference type="ChEBI" id="CHEBI:57540"/>
        <dbReference type="ChEBI" id="CHEBI:57945"/>
        <dbReference type="EC" id="1.1.1.1"/>
    </reaction>
</comment>
<name>A0A835DAG7_TETSI</name>
<dbReference type="Proteomes" id="UP000655225">
    <property type="component" value="Unassembled WGS sequence"/>
</dbReference>
<evidence type="ECO:0000313" key="14">
    <source>
        <dbReference type="Proteomes" id="UP000655225"/>
    </source>
</evidence>
<organism evidence="13 14">
    <name type="scientific">Tetracentron sinense</name>
    <name type="common">Spur-leaf</name>
    <dbReference type="NCBI Taxonomy" id="13715"/>
    <lineage>
        <taxon>Eukaryota</taxon>
        <taxon>Viridiplantae</taxon>
        <taxon>Streptophyta</taxon>
        <taxon>Embryophyta</taxon>
        <taxon>Tracheophyta</taxon>
        <taxon>Spermatophyta</taxon>
        <taxon>Magnoliopsida</taxon>
        <taxon>Trochodendrales</taxon>
        <taxon>Trochodendraceae</taxon>
        <taxon>Tetracentron</taxon>
    </lineage>
</organism>
<dbReference type="PANTHER" id="PTHR43880">
    <property type="entry name" value="ALCOHOL DEHYDROGENASE"/>
    <property type="match status" value="1"/>
</dbReference>
<dbReference type="GO" id="GO:0004022">
    <property type="term" value="F:alcohol dehydrogenase (NAD+) activity"/>
    <property type="evidence" value="ECO:0007669"/>
    <property type="project" value="UniProtKB-EC"/>
</dbReference>
<keyword evidence="14" id="KW-1185">Reference proteome</keyword>
<dbReference type="EC" id="1.1.1.1" evidence="5"/>
<evidence type="ECO:0000256" key="9">
    <source>
        <dbReference type="ARBA" id="ARBA00023002"/>
    </source>
</evidence>
<dbReference type="Gene3D" id="3.90.180.10">
    <property type="entry name" value="Medium-chain alcohol dehydrogenases, catalytic domain"/>
    <property type="match status" value="1"/>
</dbReference>
<evidence type="ECO:0000313" key="13">
    <source>
        <dbReference type="EMBL" id="KAF8393722.1"/>
    </source>
</evidence>
<evidence type="ECO:0000256" key="2">
    <source>
        <dbReference type="ARBA" id="ARBA00004496"/>
    </source>
</evidence>
<dbReference type="OrthoDB" id="417550at2759"/>
<keyword evidence="7" id="KW-0479">Metal-binding</keyword>
<dbReference type="PANTHER" id="PTHR43880:SF9">
    <property type="entry name" value="ALCOHOL DEHYDROGENASE 1"/>
    <property type="match status" value="1"/>
</dbReference>
<comment type="catalytic activity">
    <reaction evidence="11">
        <text>a secondary alcohol + NAD(+) = a ketone + NADH + H(+)</text>
        <dbReference type="Rhea" id="RHEA:10740"/>
        <dbReference type="ChEBI" id="CHEBI:15378"/>
        <dbReference type="ChEBI" id="CHEBI:17087"/>
        <dbReference type="ChEBI" id="CHEBI:35681"/>
        <dbReference type="ChEBI" id="CHEBI:57540"/>
        <dbReference type="ChEBI" id="CHEBI:57945"/>
        <dbReference type="EC" id="1.1.1.1"/>
    </reaction>
</comment>
<dbReference type="SUPFAM" id="SSF50129">
    <property type="entry name" value="GroES-like"/>
    <property type="match status" value="1"/>
</dbReference>
<sequence length="105" mass="11867">MISPNGFSCYNFTEFSSHWTSKIVHLTLLLNSEIEQVTMVGISSEVLEDMWGVIAAVALETRKPLVMEELEVALPQAMEVRLKILCTSLCYTDIYFREAKVTTFG</sequence>
<evidence type="ECO:0000256" key="3">
    <source>
        <dbReference type="ARBA" id="ARBA00008072"/>
    </source>
</evidence>
<accession>A0A835DAG7</accession>
<comment type="cofactor">
    <cofactor evidence="1">
        <name>Zn(2+)</name>
        <dbReference type="ChEBI" id="CHEBI:29105"/>
    </cofactor>
</comment>
<evidence type="ECO:0000256" key="6">
    <source>
        <dbReference type="ARBA" id="ARBA00022490"/>
    </source>
</evidence>
<comment type="subcellular location">
    <subcellularLocation>
        <location evidence="2">Cytoplasm</location>
    </subcellularLocation>
</comment>
<evidence type="ECO:0000256" key="11">
    <source>
        <dbReference type="ARBA" id="ARBA00049164"/>
    </source>
</evidence>
<keyword evidence="9" id="KW-0560">Oxidoreductase</keyword>
<dbReference type="InterPro" id="IPR011032">
    <property type="entry name" value="GroES-like_sf"/>
</dbReference>
<dbReference type="GO" id="GO:0008270">
    <property type="term" value="F:zinc ion binding"/>
    <property type="evidence" value="ECO:0007669"/>
    <property type="project" value="TreeGrafter"/>
</dbReference>
<gene>
    <name evidence="13" type="ORF">HHK36_019920</name>
</gene>
<dbReference type="GO" id="GO:0051903">
    <property type="term" value="F:S-(hydroxymethyl)glutathione dehydrogenase [NAD(P)+] activity"/>
    <property type="evidence" value="ECO:0007669"/>
    <property type="project" value="TreeGrafter"/>
</dbReference>
<comment type="caution">
    <text evidence="13">The sequence shown here is derived from an EMBL/GenBank/DDBJ whole genome shotgun (WGS) entry which is preliminary data.</text>
</comment>
<proteinExistence type="inferred from homology"/>
<evidence type="ECO:0000256" key="7">
    <source>
        <dbReference type="ARBA" id="ARBA00022723"/>
    </source>
</evidence>
<evidence type="ECO:0000256" key="5">
    <source>
        <dbReference type="ARBA" id="ARBA00013190"/>
    </source>
</evidence>
<comment type="similarity">
    <text evidence="3">Belongs to the zinc-containing alcohol dehydrogenase family.</text>
</comment>
<dbReference type="GO" id="GO:0005829">
    <property type="term" value="C:cytosol"/>
    <property type="evidence" value="ECO:0007669"/>
    <property type="project" value="TreeGrafter"/>
</dbReference>
<evidence type="ECO:0000256" key="4">
    <source>
        <dbReference type="ARBA" id="ARBA00011738"/>
    </source>
</evidence>
<comment type="subunit">
    <text evidence="4">Homodimer.</text>
</comment>
<protein>
    <recommendedName>
        <fullName evidence="5">alcohol dehydrogenase</fullName>
        <ecNumber evidence="5">1.1.1.1</ecNumber>
    </recommendedName>
</protein>
<keyword evidence="6" id="KW-0963">Cytoplasm</keyword>